<accession>U6N1G8</accession>
<evidence type="ECO:0000313" key="4">
    <source>
        <dbReference type="Proteomes" id="UP000030754"/>
    </source>
</evidence>
<keyword evidence="2" id="KW-1133">Transmembrane helix</keyword>
<feature type="transmembrane region" description="Helical" evidence="2">
    <location>
        <begin position="428"/>
        <end position="447"/>
    </location>
</feature>
<dbReference type="OrthoDB" id="332946at2759"/>
<keyword evidence="4" id="KW-1185">Reference proteome</keyword>
<proteinExistence type="predicted"/>
<feature type="transmembrane region" description="Helical" evidence="2">
    <location>
        <begin position="604"/>
        <end position="628"/>
    </location>
</feature>
<sequence>MLVAIHIQSFSAVVKKVREEERQNLGSDIISGARAWIQNNIFFCTPDPKEDSLFGDEVQDRALQIREEERAIIRAHLGKREKKVQVSTAEDTAAKEYRKLVALFVPFILFFSLGICFLCDTPLVHREFRKSIEQIMQPFSTTDPFMTRDANVKAPPVWMASHSECNPTPKSFPANQPEGVKRFIPITSVRSIAGVYDWLEQVLAGQILNAAYNLPSTTNAIPLANPGALLLLTRVNLECQTFEKLKEVYPVRRKRTTFRNLTTDAYGGGNYRPTPERVYRVPIYFSGDDPPTTSVSNENSSGTRNRRRLSAEAEAPQPTTARRLSVDSLIDITQASDTHWTAADFQEIYVGPTSMRTKMEYLRSQGFLDWQLVELQVVWMSYNGDSSMFVLNKVNVKINEGGLNTSLKVTVVPSWHVNPVETGVRPEVVFMPLALVCLLAYLCMSYVSVQKRRLHPMNLIILDLPLALSFVCCCFFLVCMYNVAFDPGWADELSSLAVAAPGASTGHIPKFVPGPVQPWQWLPGSFSTPTRSEPCPSAESLTRFLRLQEHLEMISHYLFFCKICTGLLFIIALIRFITMVPAIPERMQSLRKLLSHLHAAKIQTACTLCTLFSSFLLFALIGYCVLGGTYNGFSSYANAVVSCVMLTQAKWNFNSVITISQQGRNIGWLFEFFSIAVCMLFFGFMNYIVLSMIYVRYESLKAEEVTEMQAALEAKYGVVPRKRVPLMVNETVVLYFKAFVKCLSLQQWGVHLDEGQQVNTHFGNLKDEFFMSLRDLPQLTKEPRSTQASNLPLSNSDTK</sequence>
<evidence type="ECO:0000256" key="1">
    <source>
        <dbReference type="SAM" id="MobiDB-lite"/>
    </source>
</evidence>
<organism evidence="3 4">
    <name type="scientific">Eimeria necatrix</name>
    <dbReference type="NCBI Taxonomy" id="51315"/>
    <lineage>
        <taxon>Eukaryota</taxon>
        <taxon>Sar</taxon>
        <taxon>Alveolata</taxon>
        <taxon>Apicomplexa</taxon>
        <taxon>Conoidasida</taxon>
        <taxon>Coccidia</taxon>
        <taxon>Eucoccidiorida</taxon>
        <taxon>Eimeriorina</taxon>
        <taxon>Eimeriidae</taxon>
        <taxon>Eimeria</taxon>
    </lineage>
</organism>
<feature type="transmembrane region" description="Helical" evidence="2">
    <location>
        <begin position="557"/>
        <end position="583"/>
    </location>
</feature>
<feature type="transmembrane region" description="Helical" evidence="2">
    <location>
        <begin position="100"/>
        <end position="124"/>
    </location>
</feature>
<dbReference type="GeneID" id="25476586"/>
<dbReference type="RefSeq" id="XP_013437615.1">
    <property type="nucleotide sequence ID" value="XM_013582161.1"/>
</dbReference>
<reference evidence="3" key="2">
    <citation type="submission" date="2013-10" db="EMBL/GenBank/DDBJ databases">
        <authorList>
            <person name="Aslett M."/>
        </authorList>
    </citation>
    <scope>NUCLEOTIDE SEQUENCE [LARGE SCALE GENOMIC DNA]</scope>
    <source>
        <strain evidence="3">Houghton</strain>
    </source>
</reference>
<gene>
    <name evidence="3" type="ORF">ENH_00064490</name>
</gene>
<dbReference type="EMBL" id="HG725668">
    <property type="protein sequence ID" value="CDJ69148.1"/>
    <property type="molecule type" value="Genomic_DNA"/>
</dbReference>
<dbReference type="Proteomes" id="UP000030754">
    <property type="component" value="Unassembled WGS sequence"/>
</dbReference>
<feature type="transmembrane region" description="Helical" evidence="2">
    <location>
        <begin position="672"/>
        <end position="695"/>
    </location>
</feature>
<keyword evidence="2" id="KW-0472">Membrane</keyword>
<name>U6N1G8_9EIME</name>
<dbReference type="AlphaFoldDB" id="U6N1G8"/>
<dbReference type="VEuPathDB" id="ToxoDB:ENH_00064490"/>
<reference evidence="3" key="1">
    <citation type="submission" date="2013-10" db="EMBL/GenBank/DDBJ databases">
        <title>Genomic analysis of the causative agents of coccidiosis in chickens.</title>
        <authorList>
            <person name="Reid A.J."/>
            <person name="Blake D."/>
            <person name="Billington K."/>
            <person name="Browne H."/>
            <person name="Dunn M."/>
            <person name="Hung S."/>
            <person name="Kawahara F."/>
            <person name="Miranda-Saavedra D."/>
            <person name="Mourier T."/>
            <person name="Nagra H."/>
            <person name="Otto T.D."/>
            <person name="Rawlings N."/>
            <person name="Sanchez A."/>
            <person name="Sanders M."/>
            <person name="Subramaniam C."/>
            <person name="Tay Y."/>
            <person name="Dear P."/>
            <person name="Doerig C."/>
            <person name="Gruber A."/>
            <person name="Parkinson J."/>
            <person name="Shirley M."/>
            <person name="Wan K.L."/>
            <person name="Berriman M."/>
            <person name="Tomley F."/>
            <person name="Pain A."/>
        </authorList>
    </citation>
    <scope>NUCLEOTIDE SEQUENCE [LARGE SCALE GENOMIC DNA]</scope>
    <source>
        <strain evidence="3">Houghton</strain>
    </source>
</reference>
<evidence type="ECO:0000313" key="3">
    <source>
        <dbReference type="EMBL" id="CDJ69148.1"/>
    </source>
</evidence>
<feature type="transmembrane region" description="Helical" evidence="2">
    <location>
        <begin position="459"/>
        <end position="484"/>
    </location>
</feature>
<evidence type="ECO:0000256" key="2">
    <source>
        <dbReference type="SAM" id="Phobius"/>
    </source>
</evidence>
<feature type="compositionally biased region" description="Polar residues" evidence="1">
    <location>
        <begin position="291"/>
        <end position="303"/>
    </location>
</feature>
<feature type="region of interest" description="Disordered" evidence="1">
    <location>
        <begin position="285"/>
        <end position="320"/>
    </location>
</feature>
<protein>
    <recommendedName>
        <fullName evidence="5">Polycystin cation channel PKD1/PKD2 domain-containing protein</fullName>
    </recommendedName>
</protein>
<evidence type="ECO:0008006" key="5">
    <source>
        <dbReference type="Google" id="ProtNLM"/>
    </source>
</evidence>
<keyword evidence="2" id="KW-0812">Transmembrane</keyword>